<dbReference type="HAMAP" id="MF_00451">
    <property type="entry name" value="NDP_kinase"/>
    <property type="match status" value="1"/>
</dbReference>
<keyword evidence="10" id="KW-0479">Metal-binding</keyword>
<protein>
    <recommendedName>
        <fullName evidence="10 13">Nucleoside diphosphate kinase</fullName>
        <shortName evidence="10">NDK</shortName>
        <shortName evidence="10">NDP kinase</shortName>
        <ecNumber evidence="10 13">2.7.4.6</ecNumber>
    </recommendedName>
    <alternativeName>
        <fullName evidence="10">Nucleoside-2-P kinase</fullName>
    </alternativeName>
</protein>
<comment type="catalytic activity">
    <reaction evidence="10 13">
        <text>a 2'-deoxyribonucleoside 5'-diphosphate + ATP = a 2'-deoxyribonucleoside 5'-triphosphate + ADP</text>
        <dbReference type="Rhea" id="RHEA:44640"/>
        <dbReference type="ChEBI" id="CHEBI:30616"/>
        <dbReference type="ChEBI" id="CHEBI:61560"/>
        <dbReference type="ChEBI" id="CHEBI:73316"/>
        <dbReference type="ChEBI" id="CHEBI:456216"/>
        <dbReference type="EC" id="2.7.4.6"/>
    </reaction>
</comment>
<feature type="binding site" evidence="10 11">
    <location>
        <position position="124"/>
    </location>
    <ligand>
        <name>ATP</name>
        <dbReference type="ChEBI" id="CHEBI:30616"/>
    </ligand>
</feature>
<evidence type="ECO:0000256" key="3">
    <source>
        <dbReference type="ARBA" id="ARBA00022553"/>
    </source>
</evidence>
<accession>A0A1Q2HR77</accession>
<comment type="subunit">
    <text evidence="10">Homotetramer.</text>
</comment>
<sequence>MRKLDKNKLAFLLFGIKFGDSRMQRSLIIVKPDAVQRGLCGEIMKRFENKGLKLAASKFMLVSRETAEKHYAVHKEKPFYDKVCKYLSSSPVLVMVWRGKDAVELARRVIGATSPFDASPGTIRGDLSMSKTSNLVHGSDSVETAEYEIPLFFSEDEVLSYDLCTDDWLE</sequence>
<dbReference type="GO" id="GO:0005524">
    <property type="term" value="F:ATP binding"/>
    <property type="evidence" value="ECO:0007669"/>
    <property type="project" value="UniProtKB-UniRule"/>
</dbReference>
<dbReference type="GO" id="GO:0006183">
    <property type="term" value="P:GTP biosynthetic process"/>
    <property type="evidence" value="ECO:0007669"/>
    <property type="project" value="UniProtKB-UniRule"/>
</dbReference>
<feature type="binding site" evidence="10 11">
    <location>
        <position position="31"/>
    </location>
    <ligand>
        <name>ATP</name>
        <dbReference type="ChEBI" id="CHEBI:30616"/>
    </ligand>
</feature>
<evidence type="ECO:0000259" key="14">
    <source>
        <dbReference type="SMART" id="SM00562"/>
    </source>
</evidence>
<feature type="binding site" evidence="10 11">
    <location>
        <position position="134"/>
    </location>
    <ligand>
        <name>ATP</name>
        <dbReference type="ChEBI" id="CHEBI:30616"/>
    </ligand>
</feature>
<dbReference type="PROSITE" id="PS51374">
    <property type="entry name" value="NDPK_LIKE"/>
    <property type="match status" value="1"/>
</dbReference>
<dbReference type="NCBIfam" id="NF001908">
    <property type="entry name" value="PRK00668.1"/>
    <property type="match status" value="1"/>
</dbReference>
<dbReference type="AlphaFoldDB" id="A0A1Q2HR77"/>
<comment type="function">
    <text evidence="10">Major role in the synthesis of nucleoside triphosphates other than ATP. The ATP gamma phosphate is transferred to the NDP beta phosphate via a ping-pong mechanism, using a phosphorylated active-site intermediate.</text>
</comment>
<evidence type="ECO:0000256" key="11">
    <source>
        <dbReference type="PROSITE-ProRule" id="PRU00706"/>
    </source>
</evidence>
<feature type="active site" description="Pros-phosphohistidine intermediate" evidence="10 11">
    <location>
        <position position="137"/>
    </location>
</feature>
<dbReference type="PANTHER" id="PTHR11349">
    <property type="entry name" value="NUCLEOSIDE DIPHOSPHATE KINASE"/>
    <property type="match status" value="1"/>
</dbReference>
<evidence type="ECO:0000256" key="13">
    <source>
        <dbReference type="RuleBase" id="RU004013"/>
    </source>
</evidence>
<name>A0A1Q2HR77_9BACT</name>
<dbReference type="EC" id="2.7.4.6" evidence="10 13"/>
<evidence type="ECO:0000256" key="1">
    <source>
        <dbReference type="ARBA" id="ARBA00001946"/>
    </source>
</evidence>
<dbReference type="STRING" id="1940790.L21SP3_01778"/>
<keyword evidence="3 10" id="KW-0597">Phosphoprotein</keyword>
<organism evidence="15 16">
    <name type="scientific">Sedimentisphaera cyanobacteriorum</name>
    <dbReference type="NCBI Taxonomy" id="1940790"/>
    <lineage>
        <taxon>Bacteria</taxon>
        <taxon>Pseudomonadati</taxon>
        <taxon>Planctomycetota</taxon>
        <taxon>Phycisphaerae</taxon>
        <taxon>Sedimentisphaerales</taxon>
        <taxon>Sedimentisphaeraceae</taxon>
        <taxon>Sedimentisphaera</taxon>
    </lineage>
</organism>
<dbReference type="PRINTS" id="PR01243">
    <property type="entry name" value="NUCDPKINASE"/>
</dbReference>
<dbReference type="SUPFAM" id="SSF54919">
    <property type="entry name" value="Nucleoside diphosphate kinase, NDK"/>
    <property type="match status" value="1"/>
</dbReference>
<dbReference type="GO" id="GO:0005737">
    <property type="term" value="C:cytoplasm"/>
    <property type="evidence" value="ECO:0007669"/>
    <property type="project" value="UniProtKB-SubCell"/>
</dbReference>
<keyword evidence="7 10" id="KW-0067">ATP-binding</keyword>
<dbReference type="Gene3D" id="3.30.70.141">
    <property type="entry name" value="Nucleoside diphosphate kinase-like domain"/>
    <property type="match status" value="1"/>
</dbReference>
<feature type="binding site" evidence="10 11">
    <location>
        <position position="79"/>
    </location>
    <ligand>
        <name>ATP</name>
        <dbReference type="ChEBI" id="CHEBI:30616"/>
    </ligand>
</feature>
<evidence type="ECO:0000313" key="15">
    <source>
        <dbReference type="EMBL" id="AQQ09957.1"/>
    </source>
</evidence>
<keyword evidence="10" id="KW-0546">Nucleotide metabolism</keyword>
<keyword evidence="4 10" id="KW-0808">Transferase</keyword>
<dbReference type="Pfam" id="PF00334">
    <property type="entry name" value="NDK"/>
    <property type="match status" value="1"/>
</dbReference>
<keyword evidence="10" id="KW-0963">Cytoplasm</keyword>
<keyword evidence="6 10" id="KW-0418">Kinase</keyword>
<evidence type="ECO:0000256" key="9">
    <source>
        <dbReference type="ARBA" id="ARBA00047945"/>
    </source>
</evidence>
<evidence type="ECO:0000256" key="7">
    <source>
        <dbReference type="ARBA" id="ARBA00022840"/>
    </source>
</evidence>
<comment type="catalytic activity">
    <reaction evidence="9">
        <text>dZDP + ATP = dZTP + ADP</text>
        <dbReference type="Rhea" id="RHEA:67644"/>
        <dbReference type="ChEBI" id="CHEBI:30616"/>
        <dbReference type="ChEBI" id="CHEBI:172929"/>
        <dbReference type="ChEBI" id="CHEBI:172931"/>
        <dbReference type="ChEBI" id="CHEBI:456216"/>
    </reaction>
</comment>
<evidence type="ECO:0000313" key="16">
    <source>
        <dbReference type="Proteomes" id="UP000188273"/>
    </source>
</evidence>
<dbReference type="InterPro" id="IPR001564">
    <property type="entry name" value="Nucleoside_diP_kinase"/>
</dbReference>
<keyword evidence="16" id="KW-1185">Reference proteome</keyword>
<dbReference type="GO" id="GO:0006241">
    <property type="term" value="P:CTP biosynthetic process"/>
    <property type="evidence" value="ECO:0007669"/>
    <property type="project" value="UniProtKB-UniRule"/>
</dbReference>
<dbReference type="EMBL" id="CP019633">
    <property type="protein sequence ID" value="AQQ09957.1"/>
    <property type="molecule type" value="Genomic_DNA"/>
</dbReference>
<evidence type="ECO:0000256" key="12">
    <source>
        <dbReference type="RuleBase" id="RU004011"/>
    </source>
</evidence>
<evidence type="ECO:0000256" key="2">
    <source>
        <dbReference type="ARBA" id="ARBA00008142"/>
    </source>
</evidence>
<dbReference type="GO" id="GO:0004550">
    <property type="term" value="F:nucleoside diphosphate kinase activity"/>
    <property type="evidence" value="ECO:0007669"/>
    <property type="project" value="UniProtKB-UniRule"/>
</dbReference>
<comment type="catalytic activity">
    <reaction evidence="10">
        <text>a ribonucleoside 5'-diphosphate + ATP = a ribonucleoside 5'-triphosphate + ADP</text>
        <dbReference type="Rhea" id="RHEA:18113"/>
        <dbReference type="ChEBI" id="CHEBI:30616"/>
        <dbReference type="ChEBI" id="CHEBI:57930"/>
        <dbReference type="ChEBI" id="CHEBI:61557"/>
        <dbReference type="ChEBI" id="CHEBI:456216"/>
        <dbReference type="EC" id="2.7.4.6"/>
    </reaction>
</comment>
<comment type="similarity">
    <text evidence="2 10 11 12">Belongs to the NDK family.</text>
</comment>
<reference evidence="16" key="1">
    <citation type="submission" date="2017-02" db="EMBL/GenBank/DDBJ databases">
        <title>Comparative genomics and description of representatives of a novel lineage of planctomycetes thriving in anoxic sediments.</title>
        <authorList>
            <person name="Spring S."/>
            <person name="Bunk B."/>
            <person name="Sproer C."/>
            <person name="Klenk H.-P."/>
        </authorList>
    </citation>
    <scope>NUCLEOTIDE SEQUENCE [LARGE SCALE GENOMIC DNA]</scope>
    <source>
        <strain evidence="16">L21-RPul-D3</strain>
    </source>
</reference>
<evidence type="ECO:0000256" key="5">
    <source>
        <dbReference type="ARBA" id="ARBA00022741"/>
    </source>
</evidence>
<dbReference type="InterPro" id="IPR023005">
    <property type="entry name" value="Nucleoside_diP_kinase_AS"/>
</dbReference>
<dbReference type="SMART" id="SM00562">
    <property type="entry name" value="NDK"/>
    <property type="match status" value="1"/>
</dbReference>
<feature type="domain" description="Nucleoside diphosphate kinase-like" evidence="14">
    <location>
        <begin position="23"/>
        <end position="160"/>
    </location>
</feature>
<keyword evidence="10" id="KW-0460">Magnesium</keyword>
<dbReference type="PROSITE" id="PS00469">
    <property type="entry name" value="NDPK"/>
    <property type="match status" value="1"/>
</dbReference>
<comment type="cofactor">
    <cofactor evidence="1 10">
        <name>Mg(2+)</name>
        <dbReference type="ChEBI" id="CHEBI:18420"/>
    </cofactor>
</comment>
<dbReference type="InterPro" id="IPR034907">
    <property type="entry name" value="NDK-like_dom"/>
</dbReference>
<dbReference type="FunFam" id="3.30.70.141:FF:000002">
    <property type="entry name" value="Nucleoside diphosphate kinase"/>
    <property type="match status" value="1"/>
</dbReference>
<dbReference type="InterPro" id="IPR036850">
    <property type="entry name" value="NDK-like_dom_sf"/>
</dbReference>
<evidence type="ECO:0000256" key="6">
    <source>
        <dbReference type="ARBA" id="ARBA00022777"/>
    </source>
</evidence>
<dbReference type="CDD" id="cd04413">
    <property type="entry name" value="NDPk_I"/>
    <property type="match status" value="1"/>
</dbReference>
<dbReference type="GO" id="GO:0006228">
    <property type="term" value="P:UTP biosynthetic process"/>
    <property type="evidence" value="ECO:0007669"/>
    <property type="project" value="UniProtKB-UniRule"/>
</dbReference>
<gene>
    <name evidence="10 15" type="primary">ndk</name>
    <name evidence="15" type="ORF">L21SP3_01778</name>
</gene>
<feature type="binding site" evidence="10 11">
    <location>
        <position position="107"/>
    </location>
    <ligand>
        <name>ATP</name>
        <dbReference type="ChEBI" id="CHEBI:30616"/>
    </ligand>
</feature>
<evidence type="ECO:0000256" key="4">
    <source>
        <dbReference type="ARBA" id="ARBA00022679"/>
    </source>
</evidence>
<keyword evidence="5 10" id="KW-0547">Nucleotide-binding</keyword>
<comment type="function">
    <text evidence="8">(Microbial infection) Catalyzes the phosphorylation of dZDP to dZTP, when the bacterium is infected by a phage that produces the substrate for the synthesis of dZTP (2- amino-2'-deoxyadenosine 5'-triphosphate), which is then used by the phage as a DNA polymerase substrate.</text>
</comment>
<evidence type="ECO:0000256" key="10">
    <source>
        <dbReference type="HAMAP-Rule" id="MF_00451"/>
    </source>
</evidence>
<proteinExistence type="inferred from homology"/>
<dbReference type="Proteomes" id="UP000188273">
    <property type="component" value="Chromosome"/>
</dbReference>
<feature type="binding site" evidence="10 11">
    <location>
        <position position="113"/>
    </location>
    <ligand>
        <name>ATP</name>
        <dbReference type="ChEBI" id="CHEBI:30616"/>
    </ligand>
</feature>
<dbReference type="GO" id="GO:0046872">
    <property type="term" value="F:metal ion binding"/>
    <property type="evidence" value="ECO:0007669"/>
    <property type="project" value="UniProtKB-KW"/>
</dbReference>
<comment type="subcellular location">
    <subcellularLocation>
        <location evidence="10">Cytoplasm</location>
    </subcellularLocation>
</comment>
<dbReference type="KEGG" id="pbu:L21SP3_01778"/>
<evidence type="ECO:0000256" key="8">
    <source>
        <dbReference type="ARBA" id="ARBA00024802"/>
    </source>
</evidence>